<organism evidence="1 2">
    <name type="scientific">Stenomitos frigidus ULC18</name>
    <dbReference type="NCBI Taxonomy" id="2107698"/>
    <lineage>
        <taxon>Bacteria</taxon>
        <taxon>Bacillati</taxon>
        <taxon>Cyanobacteriota</taxon>
        <taxon>Cyanophyceae</taxon>
        <taxon>Leptolyngbyales</taxon>
        <taxon>Leptolyngbyaceae</taxon>
        <taxon>Stenomitos</taxon>
    </lineage>
</organism>
<name>A0A2T1E2U2_9CYAN</name>
<sequence length="62" mass="6767">MLTTQQLRSPLAPLKKGGTRLLVPLFKGDLGGSKGLRFLPDTCVYTVVKKGGNRIRIQSPPF</sequence>
<dbReference type="OrthoDB" id="490894at2"/>
<reference evidence="2" key="1">
    <citation type="submission" date="2018-02" db="EMBL/GenBank/DDBJ databases">
        <authorList>
            <person name="Moore K."/>
            <person name="Momper L."/>
        </authorList>
    </citation>
    <scope>NUCLEOTIDE SEQUENCE [LARGE SCALE GENOMIC DNA]</scope>
    <source>
        <strain evidence="2">ULC18</strain>
    </source>
</reference>
<gene>
    <name evidence="1" type="ORF">C7B82_18090</name>
</gene>
<protein>
    <submittedName>
        <fullName evidence="1">Uncharacterized protein</fullName>
    </submittedName>
</protein>
<comment type="caution">
    <text evidence="1">The sequence shown here is derived from an EMBL/GenBank/DDBJ whole genome shotgun (WGS) entry which is preliminary data.</text>
</comment>
<dbReference type="EMBL" id="PVWK01000098">
    <property type="protein sequence ID" value="PSB27055.1"/>
    <property type="molecule type" value="Genomic_DNA"/>
</dbReference>
<dbReference type="AlphaFoldDB" id="A0A2T1E2U2"/>
<dbReference type="Proteomes" id="UP000239576">
    <property type="component" value="Unassembled WGS sequence"/>
</dbReference>
<reference evidence="1 2" key="2">
    <citation type="submission" date="2018-03" db="EMBL/GenBank/DDBJ databases">
        <title>The ancient ancestry and fast evolution of plastids.</title>
        <authorList>
            <person name="Moore K.R."/>
            <person name="Magnabosco C."/>
            <person name="Momper L."/>
            <person name="Gold D.A."/>
            <person name="Bosak T."/>
            <person name="Fournier G.P."/>
        </authorList>
    </citation>
    <scope>NUCLEOTIDE SEQUENCE [LARGE SCALE GENOMIC DNA]</scope>
    <source>
        <strain evidence="1 2">ULC18</strain>
    </source>
</reference>
<evidence type="ECO:0000313" key="1">
    <source>
        <dbReference type="EMBL" id="PSB27055.1"/>
    </source>
</evidence>
<evidence type="ECO:0000313" key="2">
    <source>
        <dbReference type="Proteomes" id="UP000239576"/>
    </source>
</evidence>
<keyword evidence="2" id="KW-1185">Reference proteome</keyword>
<accession>A0A2T1E2U2</accession>
<proteinExistence type="predicted"/>